<dbReference type="AlphaFoldDB" id="A0AAN8MKA7"/>
<keyword evidence="3" id="KW-1185">Reference proteome</keyword>
<gene>
    <name evidence="2" type="ORF">J4Q44_G00007740</name>
</gene>
<reference evidence="2 3" key="1">
    <citation type="submission" date="2021-04" db="EMBL/GenBank/DDBJ databases">
        <authorList>
            <person name="De Guttry C."/>
            <person name="Zahm M."/>
            <person name="Klopp C."/>
            <person name="Cabau C."/>
            <person name="Louis A."/>
            <person name="Berthelot C."/>
            <person name="Parey E."/>
            <person name="Roest Crollius H."/>
            <person name="Montfort J."/>
            <person name="Robinson-Rechavi M."/>
            <person name="Bucao C."/>
            <person name="Bouchez O."/>
            <person name="Gislard M."/>
            <person name="Lluch J."/>
            <person name="Milhes M."/>
            <person name="Lampietro C."/>
            <person name="Lopez Roques C."/>
            <person name="Donnadieu C."/>
            <person name="Braasch I."/>
            <person name="Desvignes T."/>
            <person name="Postlethwait J."/>
            <person name="Bobe J."/>
            <person name="Wedekind C."/>
            <person name="Guiguen Y."/>
        </authorList>
    </citation>
    <scope>NUCLEOTIDE SEQUENCE [LARGE SCALE GENOMIC DNA]</scope>
    <source>
        <strain evidence="2">Cs_M1</strain>
        <tissue evidence="2">Blood</tissue>
    </source>
</reference>
<name>A0AAN8MKA7_9TELE</name>
<comment type="caution">
    <text evidence="2">The sequence shown here is derived from an EMBL/GenBank/DDBJ whole genome shotgun (WGS) entry which is preliminary data.</text>
</comment>
<protein>
    <submittedName>
        <fullName evidence="2">Uncharacterized protein</fullName>
    </submittedName>
</protein>
<dbReference type="EMBL" id="JAGTTL010000001">
    <property type="protein sequence ID" value="KAK6328796.1"/>
    <property type="molecule type" value="Genomic_DNA"/>
</dbReference>
<dbReference type="Proteomes" id="UP001356427">
    <property type="component" value="Unassembled WGS sequence"/>
</dbReference>
<proteinExistence type="predicted"/>
<evidence type="ECO:0000256" key="1">
    <source>
        <dbReference type="SAM" id="MobiDB-lite"/>
    </source>
</evidence>
<accession>A0AAN8MKA7</accession>
<evidence type="ECO:0000313" key="3">
    <source>
        <dbReference type="Proteomes" id="UP001356427"/>
    </source>
</evidence>
<feature type="region of interest" description="Disordered" evidence="1">
    <location>
        <begin position="155"/>
        <end position="176"/>
    </location>
</feature>
<evidence type="ECO:0000313" key="2">
    <source>
        <dbReference type="EMBL" id="KAK6328796.1"/>
    </source>
</evidence>
<sequence>MSRRQCIGPGTELSAIMKRLCKEAMQKIISLIDEDTASLRLQVSVSQRDNQVLKENLQLMDGDLRTTRGLGEEGAEDRKTQGTDVTKFERLSEVNSGMSSETEEESAEWITLKEDTLLQDTQTGHTHEDADGESRTEAGEDATIDHNLEEEITTPLSPAKAQEDQDLQPAAPTDISNDAKMVAPTVHQMRLRVILPCIYREQTATVASSLINQPVIEETRLEAAELIIEETA</sequence>
<organism evidence="2 3">
    <name type="scientific">Coregonus suidteri</name>
    <dbReference type="NCBI Taxonomy" id="861788"/>
    <lineage>
        <taxon>Eukaryota</taxon>
        <taxon>Metazoa</taxon>
        <taxon>Chordata</taxon>
        <taxon>Craniata</taxon>
        <taxon>Vertebrata</taxon>
        <taxon>Euteleostomi</taxon>
        <taxon>Actinopterygii</taxon>
        <taxon>Neopterygii</taxon>
        <taxon>Teleostei</taxon>
        <taxon>Protacanthopterygii</taxon>
        <taxon>Salmoniformes</taxon>
        <taxon>Salmonidae</taxon>
        <taxon>Coregoninae</taxon>
        <taxon>Coregonus</taxon>
    </lineage>
</organism>